<comment type="caution">
    <text evidence="1">The sequence shown here is derived from an EMBL/GenBank/DDBJ whole genome shotgun (WGS) entry which is preliminary data.</text>
</comment>
<protein>
    <submittedName>
        <fullName evidence="1">Enoyl-CoA hydratase</fullName>
        <ecNumber evidence="1">1.1.1.35</ecNumber>
        <ecNumber evidence="1">4.2.1.17</ecNumber>
        <ecNumber evidence="1">5.1.2.3</ecNumber>
        <ecNumber evidence="1">5.3.3.8</ecNumber>
    </submittedName>
</protein>
<dbReference type="GO" id="GO:0006635">
    <property type="term" value="P:fatty acid beta-oxidation"/>
    <property type="evidence" value="ECO:0007669"/>
    <property type="project" value="TreeGrafter"/>
</dbReference>
<sequence>MEKGKKRKAKKLTKKEVLMSGTGLGRKVIFDQAAKKTSEKTRGNYPAADAILDVIRFGLEKGMTKGLENEAKRFGELVMTSESKALRSIFFATTEMKKSLVVMPSLIL</sequence>
<dbReference type="EC" id="4.2.1.17" evidence="1"/>
<dbReference type="GO" id="GO:0016509">
    <property type="term" value="F:long-chain (3S)-3-hydroxyacyl-CoA dehydrogenase (NAD+) activity"/>
    <property type="evidence" value="ECO:0007669"/>
    <property type="project" value="TreeGrafter"/>
</dbReference>
<dbReference type="AlphaFoldDB" id="A0A090S8K4"/>
<reference evidence="1 2" key="1">
    <citation type="submission" date="2014-09" db="EMBL/GenBank/DDBJ databases">
        <title>Vibrio maritimus JCM 19235. (C45) whole genome shotgun sequence.</title>
        <authorList>
            <person name="Sawabe T."/>
            <person name="Meirelles P."/>
            <person name="Nakanishi M."/>
            <person name="Sayaka M."/>
            <person name="Hattori M."/>
            <person name="Ohkuma M."/>
        </authorList>
    </citation>
    <scope>NUCLEOTIDE SEQUENCE [LARGE SCALE GENOMIC DNA]</scope>
    <source>
        <strain evidence="2">JCM19235</strain>
    </source>
</reference>
<dbReference type="PANTHER" id="PTHR43612">
    <property type="entry name" value="TRIFUNCTIONAL ENZYME SUBUNIT ALPHA"/>
    <property type="match status" value="1"/>
</dbReference>
<dbReference type="EMBL" id="BBMR01000018">
    <property type="protein sequence ID" value="GAL23138.1"/>
    <property type="molecule type" value="Genomic_DNA"/>
</dbReference>
<dbReference type="EC" id="5.3.3.8" evidence="1"/>
<reference evidence="1 2" key="2">
    <citation type="submission" date="2014-09" db="EMBL/GenBank/DDBJ databases">
        <authorList>
            <consortium name="NBRP consortium"/>
            <person name="Sawabe T."/>
            <person name="Meirelles P."/>
            <person name="Nakanishi M."/>
            <person name="Sayaka M."/>
            <person name="Hattori M."/>
            <person name="Ohkuma M."/>
        </authorList>
    </citation>
    <scope>NUCLEOTIDE SEQUENCE [LARGE SCALE GENOMIC DNA]</scope>
    <source>
        <strain evidence="2">JCM19235</strain>
    </source>
</reference>
<keyword evidence="2" id="KW-1185">Reference proteome</keyword>
<dbReference type="InterPro" id="IPR050136">
    <property type="entry name" value="FA_oxidation_alpha_subunit"/>
</dbReference>
<evidence type="ECO:0000313" key="1">
    <source>
        <dbReference type="EMBL" id="GAL23138.1"/>
    </source>
</evidence>
<dbReference type="PANTHER" id="PTHR43612:SF3">
    <property type="entry name" value="TRIFUNCTIONAL ENZYME SUBUNIT ALPHA, MITOCHONDRIAL"/>
    <property type="match status" value="1"/>
</dbReference>
<keyword evidence="1" id="KW-0560">Oxidoreductase</keyword>
<dbReference type="GO" id="GO:0004300">
    <property type="term" value="F:enoyl-CoA hydratase activity"/>
    <property type="evidence" value="ECO:0007669"/>
    <property type="project" value="UniProtKB-EC"/>
</dbReference>
<name>A0A090S8K4_9VIBR</name>
<keyword evidence="1" id="KW-0456">Lyase</keyword>
<dbReference type="Proteomes" id="UP000029228">
    <property type="component" value="Unassembled WGS sequence"/>
</dbReference>
<dbReference type="EC" id="1.1.1.35" evidence="1"/>
<proteinExistence type="predicted"/>
<dbReference type="Gene3D" id="3.90.226.10">
    <property type="entry name" value="2-enoyl-CoA Hydratase, Chain A, domain 1"/>
    <property type="match status" value="1"/>
</dbReference>
<keyword evidence="1" id="KW-0413">Isomerase</keyword>
<gene>
    <name evidence="1" type="ORF">JCM19235_613</name>
</gene>
<dbReference type="GO" id="GO:0004165">
    <property type="term" value="F:delta(3)-delta(2)-enoyl-CoA isomerase activity"/>
    <property type="evidence" value="ECO:0007669"/>
    <property type="project" value="UniProtKB-EC"/>
</dbReference>
<evidence type="ECO:0000313" key="2">
    <source>
        <dbReference type="Proteomes" id="UP000029228"/>
    </source>
</evidence>
<accession>A0A090S8K4</accession>
<dbReference type="STRING" id="990268.JCM19235_613"/>
<dbReference type="EC" id="5.1.2.3" evidence="1"/>
<organism evidence="1 2">
    <name type="scientific">Vibrio maritimus</name>
    <dbReference type="NCBI Taxonomy" id="990268"/>
    <lineage>
        <taxon>Bacteria</taxon>
        <taxon>Pseudomonadati</taxon>
        <taxon>Pseudomonadota</taxon>
        <taxon>Gammaproteobacteria</taxon>
        <taxon>Vibrionales</taxon>
        <taxon>Vibrionaceae</taxon>
        <taxon>Vibrio</taxon>
    </lineage>
</organism>
<dbReference type="GO" id="GO:0008692">
    <property type="term" value="F:3-hydroxybutyryl-CoA epimerase activity"/>
    <property type="evidence" value="ECO:0007669"/>
    <property type="project" value="UniProtKB-EC"/>
</dbReference>